<dbReference type="Pfam" id="PF08156">
    <property type="entry name" value="NOP5NT"/>
    <property type="match status" value="1"/>
</dbReference>
<dbReference type="InterPro" id="IPR012974">
    <property type="entry name" value="NOP58/56_N"/>
</dbReference>
<reference evidence="3" key="2">
    <citation type="submission" date="2021-09" db="EMBL/GenBank/DDBJ databases">
        <authorList>
            <person name="Jia N."/>
            <person name="Wang J."/>
            <person name="Shi W."/>
            <person name="Du L."/>
            <person name="Sun Y."/>
            <person name="Zhan W."/>
            <person name="Jiang J."/>
            <person name="Wang Q."/>
            <person name="Zhang B."/>
            <person name="Ji P."/>
            <person name="Sakyi L.B."/>
            <person name="Cui X."/>
            <person name="Yuan T."/>
            <person name="Jiang B."/>
            <person name="Yang W."/>
            <person name="Lam T.T.-Y."/>
            <person name="Chang Q."/>
            <person name="Ding S."/>
            <person name="Wang X."/>
            <person name="Zhu J."/>
            <person name="Ruan X."/>
            <person name="Zhao L."/>
            <person name="Wei J."/>
            <person name="Que T."/>
            <person name="Du C."/>
            <person name="Cheng J."/>
            <person name="Dai P."/>
            <person name="Han X."/>
            <person name="Huang E."/>
            <person name="Gao Y."/>
            <person name="Liu J."/>
            <person name="Shao H."/>
            <person name="Ye R."/>
            <person name="Li L."/>
            <person name="Wei W."/>
            <person name="Wang X."/>
            <person name="Wang C."/>
            <person name="Huo Q."/>
            <person name="Li W."/>
            <person name="Guo W."/>
            <person name="Chen H."/>
            <person name="Chen S."/>
            <person name="Zhou L."/>
            <person name="Zhou L."/>
            <person name="Ni X."/>
            <person name="Tian J."/>
            <person name="Zhou Y."/>
            <person name="Sheng Y."/>
            <person name="Liu T."/>
            <person name="Pan Y."/>
            <person name="Xia L."/>
            <person name="Li J."/>
            <person name="Zhao F."/>
            <person name="Cao W."/>
        </authorList>
    </citation>
    <scope>NUCLEOTIDE SEQUENCE</scope>
    <source>
        <strain evidence="3">Rmic-2018</strain>
        <tissue evidence="3">Larvae</tissue>
    </source>
</reference>
<dbReference type="PROSITE" id="PS50304">
    <property type="entry name" value="TUDOR"/>
    <property type="match status" value="1"/>
</dbReference>
<evidence type="ECO:0000259" key="2">
    <source>
        <dbReference type="PROSITE" id="PS50304"/>
    </source>
</evidence>
<protein>
    <recommendedName>
        <fullName evidence="2">Tudor domain-containing protein</fullName>
    </recommendedName>
</protein>
<dbReference type="PANTHER" id="PTHR22948">
    <property type="entry name" value="TUDOR DOMAIN CONTAINING PROTEIN"/>
    <property type="match status" value="1"/>
</dbReference>
<dbReference type="InterPro" id="IPR050621">
    <property type="entry name" value="Tudor_domain_containing"/>
</dbReference>
<sequence>MGISKFKTRHAFGSRKRQLKLVRMAKLTCTPTRGDCCTDASASSFQDDCVDASSDKTSTPSAQGSVVTSEAGVSGSSAPGVSRSPTALIPAPNSETASSTVHFQTCFRTCEELATAERERAAVQRKLGAMPATERKFQAMMPEPEAATATTEGERYFLVQGDALSDMLSKTPCPRCLATGMKVQGGTQLGLATKLELVVTEKLPDDKYLVLFIDFGNNEQLPVSSLRPLPPRFAEAPLFAFSVVPENVRPADPRLASLLEQEPFAVVQVNKTRSGVPIVRLERKDGTCLNDLIRGVRPKECASLAADGLADQADPQKAPDETSSPTYIAECPVPKSPFNAVVCYVEGNLVYVQPLNRCASLLKISQVLGDKARRDPGFKFKSLPAINECTLALYSEDEQWYRARVISTDEAACTVRVKFVDYGNTENMTAKLLLPMKEELAIEPACAMAVQLEGVPVLSPRANDFLPKEPLVVELVNNATPPLARLTHNGKCINAVAAPRDAPLAPKKAFAERPLPVGRTKAVITYVTDPGRLIYLQQSSLIPELQSMMLEINGSVPDTPVTSPVLGDAVCARYAADGLWYRAAVVSLPQDDKCKVAATSPCALAASSACRRTSSCTSGTSHSDRNSSFDVITLLFCADLCSTYTSRTLCSSARMCSRHAGRLFSWRRARFARGEKTSVVCCCRRCDLSELSEMLVLFESAAGYAIFKVLDEKKLQKTDNLFKDFETPDKASRVVKLKHFEKFEDMTEALAACDGCRGR</sequence>
<dbReference type="CDD" id="cd20379">
    <property type="entry name" value="Tudor_dTUD-like"/>
    <property type="match status" value="1"/>
</dbReference>
<feature type="compositionally biased region" description="Polar residues" evidence="1">
    <location>
        <begin position="55"/>
        <end position="68"/>
    </location>
</feature>
<dbReference type="Proteomes" id="UP000821866">
    <property type="component" value="Chromosome 1"/>
</dbReference>
<accession>A0A9J6EWD2</accession>
<feature type="region of interest" description="Disordered" evidence="1">
    <location>
        <begin position="48"/>
        <end position="83"/>
    </location>
</feature>
<dbReference type="VEuPathDB" id="VectorBase:LOC119159739"/>
<feature type="compositionally biased region" description="Low complexity" evidence="1">
    <location>
        <begin position="69"/>
        <end position="83"/>
    </location>
</feature>
<name>A0A9J6EWD2_RHIMP</name>
<reference evidence="3" key="1">
    <citation type="journal article" date="2020" name="Cell">
        <title>Large-Scale Comparative Analyses of Tick Genomes Elucidate Their Genetic Diversity and Vector Capacities.</title>
        <authorList>
            <consortium name="Tick Genome and Microbiome Consortium (TIGMIC)"/>
            <person name="Jia N."/>
            <person name="Wang J."/>
            <person name="Shi W."/>
            <person name="Du L."/>
            <person name="Sun Y."/>
            <person name="Zhan W."/>
            <person name="Jiang J.F."/>
            <person name="Wang Q."/>
            <person name="Zhang B."/>
            <person name="Ji P."/>
            <person name="Bell-Sakyi L."/>
            <person name="Cui X.M."/>
            <person name="Yuan T.T."/>
            <person name="Jiang B.G."/>
            <person name="Yang W.F."/>
            <person name="Lam T.T."/>
            <person name="Chang Q.C."/>
            <person name="Ding S.J."/>
            <person name="Wang X.J."/>
            <person name="Zhu J.G."/>
            <person name="Ruan X.D."/>
            <person name="Zhao L."/>
            <person name="Wei J.T."/>
            <person name="Ye R.Z."/>
            <person name="Que T.C."/>
            <person name="Du C.H."/>
            <person name="Zhou Y.H."/>
            <person name="Cheng J.X."/>
            <person name="Dai P.F."/>
            <person name="Guo W.B."/>
            <person name="Han X.H."/>
            <person name="Huang E.J."/>
            <person name="Li L.F."/>
            <person name="Wei W."/>
            <person name="Gao Y.C."/>
            <person name="Liu J.Z."/>
            <person name="Shao H.Z."/>
            <person name="Wang X."/>
            <person name="Wang C.C."/>
            <person name="Yang T.C."/>
            <person name="Huo Q.B."/>
            <person name="Li W."/>
            <person name="Chen H.Y."/>
            <person name="Chen S.E."/>
            <person name="Zhou L.G."/>
            <person name="Ni X.B."/>
            <person name="Tian J.H."/>
            <person name="Sheng Y."/>
            <person name="Liu T."/>
            <person name="Pan Y.S."/>
            <person name="Xia L.Y."/>
            <person name="Li J."/>
            <person name="Zhao F."/>
            <person name="Cao W.C."/>
        </authorList>
    </citation>
    <scope>NUCLEOTIDE SEQUENCE</scope>
    <source>
        <strain evidence="3">Rmic-2018</strain>
    </source>
</reference>
<evidence type="ECO:0000313" key="4">
    <source>
        <dbReference type="Proteomes" id="UP000821866"/>
    </source>
</evidence>
<dbReference type="AlphaFoldDB" id="A0A9J6EWD2"/>
<gene>
    <name evidence="3" type="ORF">HPB51_002814</name>
</gene>
<dbReference type="Pfam" id="PF00567">
    <property type="entry name" value="TUDOR"/>
    <property type="match status" value="3"/>
</dbReference>
<feature type="domain" description="Tudor" evidence="2">
    <location>
        <begin position="382"/>
        <end position="443"/>
    </location>
</feature>
<comment type="caution">
    <text evidence="3">The sequence shown here is derived from an EMBL/GenBank/DDBJ whole genome shotgun (WGS) entry which is preliminary data.</text>
</comment>
<organism evidence="3 4">
    <name type="scientific">Rhipicephalus microplus</name>
    <name type="common">Cattle tick</name>
    <name type="synonym">Boophilus microplus</name>
    <dbReference type="NCBI Taxonomy" id="6941"/>
    <lineage>
        <taxon>Eukaryota</taxon>
        <taxon>Metazoa</taxon>
        <taxon>Ecdysozoa</taxon>
        <taxon>Arthropoda</taxon>
        <taxon>Chelicerata</taxon>
        <taxon>Arachnida</taxon>
        <taxon>Acari</taxon>
        <taxon>Parasitiformes</taxon>
        <taxon>Ixodida</taxon>
        <taxon>Ixodoidea</taxon>
        <taxon>Ixodidae</taxon>
        <taxon>Rhipicephalinae</taxon>
        <taxon>Rhipicephalus</taxon>
        <taxon>Boophilus</taxon>
    </lineage>
</organism>
<dbReference type="InterPro" id="IPR002999">
    <property type="entry name" value="Tudor"/>
</dbReference>
<dbReference type="PANTHER" id="PTHR22948:SF29">
    <property type="entry name" value="FI02030P-RELATED"/>
    <property type="match status" value="1"/>
</dbReference>
<dbReference type="Gene3D" id="2.30.30.140">
    <property type="match status" value="3"/>
</dbReference>
<proteinExistence type="predicted"/>
<dbReference type="VEuPathDB" id="VectorBase:LOC119167232"/>
<dbReference type="SUPFAM" id="SSF63748">
    <property type="entry name" value="Tudor/PWWP/MBT"/>
    <property type="match status" value="3"/>
</dbReference>
<keyword evidence="4" id="KW-1185">Reference proteome</keyword>
<dbReference type="EMBL" id="JABSTU010000001">
    <property type="protein sequence ID" value="KAH8038670.1"/>
    <property type="molecule type" value="Genomic_DNA"/>
</dbReference>
<evidence type="ECO:0000313" key="3">
    <source>
        <dbReference type="EMBL" id="KAH8038670.1"/>
    </source>
</evidence>
<dbReference type="SMART" id="SM00333">
    <property type="entry name" value="TUDOR"/>
    <property type="match status" value="3"/>
</dbReference>
<evidence type="ECO:0000256" key="1">
    <source>
        <dbReference type="SAM" id="MobiDB-lite"/>
    </source>
</evidence>